<sequence length="324" mass="37308">MKFSFFKKKSINTLHTVAFYNLENLFDAKNDYNTLDDDFTPNGSKKWTPKRYQNKLSRLAKTISQIGRESAGFPPVLVGVAEVENGKVVQDLLSTDPLNGYNYHYVHYDSPDERGIDNALLYNRDNFEVMGSEAIPLIIHNDNGQRDTTRDILYVNGVLNGEEVHIFVNHWPSRRNGEVETDYKRIAAAKTIIAYMENLEQSIENPNYIVMGDFNDGPTSASLQTLMSRNSLHNPMERLKSPDRGSANYKRSWSLFDQIIVSHNFFNYERGTHSFAEANIFDEAFLAEYKGKYKGSPHRTYVGRRYMGGFSDHFPVYVQFKFNI</sequence>
<dbReference type="RefSeq" id="WP_072860021.1">
    <property type="nucleotide sequence ID" value="NZ_FQUX01000001.1"/>
</dbReference>
<keyword evidence="3" id="KW-1185">Reference proteome</keyword>
<dbReference type="PANTHER" id="PTHR42834">
    <property type="entry name" value="ENDONUCLEASE/EXONUCLEASE/PHOSPHATASE FAMILY PROTEIN (AFU_ORTHOLOGUE AFUA_3G09210)"/>
    <property type="match status" value="1"/>
</dbReference>
<keyword evidence="2" id="KW-0255">Endonuclease</keyword>
<evidence type="ECO:0000313" key="3">
    <source>
        <dbReference type="Proteomes" id="UP000184406"/>
    </source>
</evidence>
<organism evidence="2 3">
    <name type="scientific">Arenibacter palladensis</name>
    <dbReference type="NCBI Taxonomy" id="237373"/>
    <lineage>
        <taxon>Bacteria</taxon>
        <taxon>Pseudomonadati</taxon>
        <taxon>Bacteroidota</taxon>
        <taxon>Flavobacteriia</taxon>
        <taxon>Flavobacteriales</taxon>
        <taxon>Flavobacteriaceae</taxon>
        <taxon>Arenibacter</taxon>
    </lineage>
</organism>
<reference evidence="3" key="1">
    <citation type="submission" date="2016-11" db="EMBL/GenBank/DDBJ databases">
        <authorList>
            <person name="Varghese N."/>
            <person name="Submissions S."/>
        </authorList>
    </citation>
    <scope>NUCLEOTIDE SEQUENCE [LARGE SCALE GENOMIC DNA]</scope>
    <source>
        <strain evidence="3">DSM 17539</strain>
    </source>
</reference>
<dbReference type="InterPro" id="IPR036691">
    <property type="entry name" value="Endo/exonu/phosph_ase_sf"/>
</dbReference>
<dbReference type="AlphaFoldDB" id="A0A1M4TSF1"/>
<dbReference type="PANTHER" id="PTHR42834:SF1">
    <property type="entry name" value="ENDONUCLEASE_EXONUCLEASE_PHOSPHATASE FAMILY PROTEIN (AFU_ORTHOLOGUE AFUA_3G09210)"/>
    <property type="match status" value="1"/>
</dbReference>
<keyword evidence="2" id="KW-0269">Exonuclease</keyword>
<dbReference type="InterPro" id="IPR005135">
    <property type="entry name" value="Endo/exonuclease/phosphatase"/>
</dbReference>
<name>A0A1M4TSF1_9FLAO</name>
<protein>
    <submittedName>
        <fullName evidence="2">Endonuclease/Exonuclease/phosphatase family protein</fullName>
    </submittedName>
</protein>
<evidence type="ECO:0000313" key="2">
    <source>
        <dbReference type="EMBL" id="SHE47325.1"/>
    </source>
</evidence>
<dbReference type="EMBL" id="FQUX01000001">
    <property type="protein sequence ID" value="SHE47325.1"/>
    <property type="molecule type" value="Genomic_DNA"/>
</dbReference>
<dbReference type="OrthoDB" id="9802724at2"/>
<dbReference type="Proteomes" id="UP000184406">
    <property type="component" value="Unassembled WGS sequence"/>
</dbReference>
<feature type="domain" description="Endonuclease/exonuclease/phosphatase" evidence="1">
    <location>
        <begin position="16"/>
        <end position="320"/>
    </location>
</feature>
<dbReference type="Gene3D" id="3.60.10.10">
    <property type="entry name" value="Endonuclease/exonuclease/phosphatase"/>
    <property type="match status" value="1"/>
</dbReference>
<gene>
    <name evidence="2" type="ORF">SAMN03080594_101358</name>
</gene>
<keyword evidence="2" id="KW-0378">Hydrolase</keyword>
<proteinExistence type="predicted"/>
<dbReference type="Pfam" id="PF19580">
    <property type="entry name" value="Exo_endo_phos_3"/>
    <property type="match status" value="1"/>
</dbReference>
<keyword evidence="2" id="KW-0540">Nuclease</keyword>
<dbReference type="SUPFAM" id="SSF56219">
    <property type="entry name" value="DNase I-like"/>
    <property type="match status" value="1"/>
</dbReference>
<dbReference type="GO" id="GO:0004527">
    <property type="term" value="F:exonuclease activity"/>
    <property type="evidence" value="ECO:0007669"/>
    <property type="project" value="UniProtKB-KW"/>
</dbReference>
<evidence type="ECO:0000259" key="1">
    <source>
        <dbReference type="Pfam" id="PF19580"/>
    </source>
</evidence>
<accession>A0A1M4TSF1</accession>
<dbReference type="GO" id="GO:0004519">
    <property type="term" value="F:endonuclease activity"/>
    <property type="evidence" value="ECO:0007669"/>
    <property type="project" value="UniProtKB-KW"/>
</dbReference>